<organism evidence="1 2">
    <name type="scientific">Sinorhizobium psoraleae</name>
    <dbReference type="NCBI Taxonomy" id="520838"/>
    <lineage>
        <taxon>Bacteria</taxon>
        <taxon>Pseudomonadati</taxon>
        <taxon>Pseudomonadota</taxon>
        <taxon>Alphaproteobacteria</taxon>
        <taxon>Hyphomicrobiales</taxon>
        <taxon>Rhizobiaceae</taxon>
        <taxon>Sinorhizobium/Ensifer group</taxon>
        <taxon>Sinorhizobium</taxon>
    </lineage>
</organism>
<dbReference type="PANTHER" id="PTHR37291:SF1">
    <property type="entry name" value="TYPE IV METHYL-DIRECTED RESTRICTION ENZYME ECOKMCRB SUBUNIT"/>
    <property type="match status" value="1"/>
</dbReference>
<dbReference type="Gene3D" id="3.40.50.300">
    <property type="entry name" value="P-loop containing nucleotide triphosphate hydrolases"/>
    <property type="match status" value="1"/>
</dbReference>
<dbReference type="RefSeq" id="WP_269274738.1">
    <property type="nucleotide sequence ID" value="NZ_JAPVOI010000002.1"/>
</dbReference>
<reference evidence="1" key="1">
    <citation type="submission" date="2022-10" db="EMBL/GenBank/DDBJ databases">
        <title>Whole genome sequencing of three plant growth promoting bacteria isolated from Vachellia tortilis subsp. raddiana in Morocco.</title>
        <authorList>
            <person name="Hnini M."/>
            <person name="Zouagui R."/>
            <person name="Zouagui H."/>
            <person name="Chemao Elfihri M.-W."/>
            <person name="Ibrahimi A."/>
            <person name="Sbabou L."/>
            <person name="Aurag J."/>
        </authorList>
    </citation>
    <scope>NUCLEOTIDE SEQUENCE</scope>
    <source>
        <strain evidence="1">LMR678</strain>
    </source>
</reference>
<dbReference type="InterPro" id="IPR052934">
    <property type="entry name" value="Methyl-DNA_Rec/Restrict_Enz"/>
</dbReference>
<dbReference type="PANTHER" id="PTHR37291">
    <property type="entry name" value="5-METHYLCYTOSINE-SPECIFIC RESTRICTION ENZYME B"/>
    <property type="match status" value="1"/>
</dbReference>
<sequence>MNEAADIEIGAGNLPPFVLFDAVGAAFKPVVNLNRQTGQSAYRIKPAGASNRANEAVEVSTIAEVARAMLIDGRPARVQSVSGGSVNYLTYGKQKLVRYELDPAIANEIGVPSKGEVAQVQAEAHNRMEQQVVKPTNLILYGPPGTGKTFATAAEAIRLCGEPVSQDREELMAAYRRLLDAGRIEFVTFHQSISYEDFVEGLRPTQASEDGAAGFELRPVQGVFRRIARRAETSTGPGDASFSIAGRQVFKMSIGEAATLTTLTCSKRLLQAAVRCSDSRKSTGAINASPIVKRS</sequence>
<dbReference type="SUPFAM" id="SSF52540">
    <property type="entry name" value="P-loop containing nucleoside triphosphate hydrolases"/>
    <property type="match status" value="1"/>
</dbReference>
<name>A0ABT4KA37_9HYPH</name>
<keyword evidence="2" id="KW-1185">Reference proteome</keyword>
<accession>A0ABT4KA37</accession>
<evidence type="ECO:0000313" key="1">
    <source>
        <dbReference type="EMBL" id="MCZ4088734.1"/>
    </source>
</evidence>
<evidence type="ECO:0000313" key="2">
    <source>
        <dbReference type="Proteomes" id="UP001079430"/>
    </source>
</evidence>
<protein>
    <submittedName>
        <fullName evidence="1">Uncharacterized protein</fullName>
    </submittedName>
</protein>
<proteinExistence type="predicted"/>
<gene>
    <name evidence="1" type="ORF">O3W52_01040</name>
</gene>
<dbReference type="Proteomes" id="UP001079430">
    <property type="component" value="Unassembled WGS sequence"/>
</dbReference>
<comment type="caution">
    <text evidence="1">The sequence shown here is derived from an EMBL/GenBank/DDBJ whole genome shotgun (WGS) entry which is preliminary data.</text>
</comment>
<dbReference type="InterPro" id="IPR027417">
    <property type="entry name" value="P-loop_NTPase"/>
</dbReference>
<dbReference type="EMBL" id="JAPVOI010000002">
    <property type="protein sequence ID" value="MCZ4088734.1"/>
    <property type="molecule type" value="Genomic_DNA"/>
</dbReference>